<accession>A0A5E7EHJ5</accession>
<dbReference type="EMBL" id="CABVHY010000026">
    <property type="protein sequence ID" value="VVO26254.1"/>
    <property type="molecule type" value="Genomic_DNA"/>
</dbReference>
<evidence type="ECO:0000313" key="2">
    <source>
        <dbReference type="EMBL" id="VVO26254.1"/>
    </source>
</evidence>
<feature type="region of interest" description="Disordered" evidence="1">
    <location>
        <begin position="1"/>
        <end position="20"/>
    </location>
</feature>
<dbReference type="AlphaFoldDB" id="A0A5E7EHJ5"/>
<protein>
    <submittedName>
        <fullName evidence="2">Uncharacterized protein</fullName>
    </submittedName>
</protein>
<dbReference type="Proteomes" id="UP000379480">
    <property type="component" value="Unassembled WGS sequence"/>
</dbReference>
<sequence>MGRVEKAQADGEGLASGQHGEHQVVADAGQADLVGVEVGQPQGVNVGAGTAGVVDHIIAIALAEAVGIVAGSTQQPVIASAAVQGIVTPIAVEGVITAQTIEGIGRSATRQSIGAFVTVDRGHDLTPYEYDVLSDSRTVDRGN</sequence>
<organism evidence="2 3">
    <name type="scientific">Pseudomonas fluorescens</name>
    <dbReference type="NCBI Taxonomy" id="294"/>
    <lineage>
        <taxon>Bacteria</taxon>
        <taxon>Pseudomonadati</taxon>
        <taxon>Pseudomonadota</taxon>
        <taxon>Gammaproteobacteria</taxon>
        <taxon>Pseudomonadales</taxon>
        <taxon>Pseudomonadaceae</taxon>
        <taxon>Pseudomonas</taxon>
    </lineage>
</organism>
<evidence type="ECO:0000256" key="1">
    <source>
        <dbReference type="SAM" id="MobiDB-lite"/>
    </source>
</evidence>
<gene>
    <name evidence="2" type="ORF">PS723_04619</name>
</gene>
<proteinExistence type="predicted"/>
<evidence type="ECO:0000313" key="3">
    <source>
        <dbReference type="Proteomes" id="UP000379480"/>
    </source>
</evidence>
<name>A0A5E7EHJ5_PSEFL</name>
<reference evidence="2 3" key="1">
    <citation type="submission" date="2019-09" db="EMBL/GenBank/DDBJ databases">
        <authorList>
            <person name="Chandra G."/>
            <person name="Truman W A."/>
        </authorList>
    </citation>
    <scope>NUCLEOTIDE SEQUENCE [LARGE SCALE GENOMIC DNA]</scope>
    <source>
        <strain evidence="2">PS723</strain>
    </source>
</reference>